<organism evidence="1 2">
    <name type="scientific">Mycena pura</name>
    <dbReference type="NCBI Taxonomy" id="153505"/>
    <lineage>
        <taxon>Eukaryota</taxon>
        <taxon>Fungi</taxon>
        <taxon>Dikarya</taxon>
        <taxon>Basidiomycota</taxon>
        <taxon>Agaricomycotina</taxon>
        <taxon>Agaricomycetes</taxon>
        <taxon>Agaricomycetidae</taxon>
        <taxon>Agaricales</taxon>
        <taxon>Marasmiineae</taxon>
        <taxon>Mycenaceae</taxon>
        <taxon>Mycena</taxon>
    </lineage>
</organism>
<dbReference type="Gene3D" id="3.40.50.300">
    <property type="entry name" value="P-loop containing nucleotide triphosphate hydrolases"/>
    <property type="match status" value="1"/>
</dbReference>
<dbReference type="AlphaFoldDB" id="A0AAD6YUS6"/>
<dbReference type="CDD" id="cd00882">
    <property type="entry name" value="Ras_like_GTPase"/>
    <property type="match status" value="1"/>
</dbReference>
<reference evidence="1" key="1">
    <citation type="submission" date="2023-03" db="EMBL/GenBank/DDBJ databases">
        <title>Massive genome expansion in bonnet fungi (Mycena s.s.) driven by repeated elements and novel gene families across ecological guilds.</title>
        <authorList>
            <consortium name="Lawrence Berkeley National Laboratory"/>
            <person name="Harder C.B."/>
            <person name="Miyauchi S."/>
            <person name="Viragh M."/>
            <person name="Kuo A."/>
            <person name="Thoen E."/>
            <person name="Andreopoulos B."/>
            <person name="Lu D."/>
            <person name="Skrede I."/>
            <person name="Drula E."/>
            <person name="Henrissat B."/>
            <person name="Morin E."/>
            <person name="Kohler A."/>
            <person name="Barry K."/>
            <person name="LaButti K."/>
            <person name="Morin E."/>
            <person name="Salamov A."/>
            <person name="Lipzen A."/>
            <person name="Mereny Z."/>
            <person name="Hegedus B."/>
            <person name="Baldrian P."/>
            <person name="Stursova M."/>
            <person name="Weitz H."/>
            <person name="Taylor A."/>
            <person name="Grigoriev I.V."/>
            <person name="Nagy L.G."/>
            <person name="Martin F."/>
            <person name="Kauserud H."/>
        </authorList>
    </citation>
    <scope>NUCLEOTIDE SEQUENCE</scope>
    <source>
        <strain evidence="1">9144</strain>
    </source>
</reference>
<protein>
    <submittedName>
        <fullName evidence="1">GTP-binding protein</fullName>
    </submittedName>
</protein>
<dbReference type="Proteomes" id="UP001219525">
    <property type="component" value="Unassembled WGS sequence"/>
</dbReference>
<dbReference type="InterPro" id="IPR027417">
    <property type="entry name" value="P-loop_NTPase"/>
</dbReference>
<comment type="caution">
    <text evidence="1">The sequence shown here is derived from an EMBL/GenBank/DDBJ whole genome shotgun (WGS) entry which is preliminary data.</text>
</comment>
<proteinExistence type="predicted"/>
<evidence type="ECO:0000313" key="1">
    <source>
        <dbReference type="EMBL" id="KAJ7230010.1"/>
    </source>
</evidence>
<gene>
    <name evidence="1" type="ORF">GGX14DRAFT_547210</name>
</gene>
<evidence type="ECO:0000313" key="2">
    <source>
        <dbReference type="Proteomes" id="UP001219525"/>
    </source>
</evidence>
<name>A0AAD6YUS6_9AGAR</name>
<accession>A0AAD6YUS6</accession>
<sequence length="295" mass="33003">MTLDSAIDVRSKCKCFRVLVIGRANAGKTTLLKKVCRSVEDPEIWSPSGEKIDASVVEGSDERFQRGIHDIENQLIFKSNPQFVFHDSRGFESGSVDEVDNVKTFIAERAASHELSEQLHAIWYCMPTDTNRPSLKADEDFFDTDMKGNGKAFPVIVVFTKYDGLVIEAESQLVAEGRDEKEAEDEAPNRARAILASHFRAPLKRAKYPPSEHVVLADMDQESSDCNELIEKTANALTDDALRLLFVSVQQNNIDLCTYFAMKFLAQLSAQKYVSGPCPQQKENAADPQQILVRP</sequence>
<keyword evidence="2" id="KW-1185">Reference proteome</keyword>
<dbReference type="SUPFAM" id="SSF52540">
    <property type="entry name" value="P-loop containing nucleoside triphosphate hydrolases"/>
    <property type="match status" value="1"/>
</dbReference>
<dbReference type="EMBL" id="JARJCW010000001">
    <property type="protein sequence ID" value="KAJ7230010.1"/>
    <property type="molecule type" value="Genomic_DNA"/>
</dbReference>